<proteinExistence type="predicted"/>
<reference evidence="1" key="1">
    <citation type="submission" date="2019-08" db="EMBL/GenBank/DDBJ databases">
        <authorList>
            <person name="Kucharzyk K."/>
            <person name="Murdoch R.W."/>
            <person name="Higgins S."/>
            <person name="Loffler F."/>
        </authorList>
    </citation>
    <scope>NUCLEOTIDE SEQUENCE</scope>
</reference>
<gene>
    <name evidence="1" type="ORF">SDC9_66437</name>
</gene>
<evidence type="ECO:0000313" key="1">
    <source>
        <dbReference type="EMBL" id="MPM20010.1"/>
    </source>
</evidence>
<sequence>MASLTHVHIWDDKDWRLITAKEAALLHPGGTVSARSGLFMCALCHQYVTLTDGQIMDRYFKHSAYEKSKDCPERTFGSSYSVNYKSGDHNLPIRITSVSSSSFRFEIGMIRAPISSLSKEFKLRIQPKGVNNKAFVFSKERLNFDSITYLSIGEQPYENYTISFLNGFDKLFDFWPKVVKGIDSDGTLFEKSTGKMLNYDSDVEINKEYYLLMRNSLNNIKSKSCMRIQKITQKKINKDVWNLYSVTCTAYEEVSAKFFLNFHCRLTDHPVSLQPVWPVFVEDSLVVKHNQDSMYILVSGNATSVHTFPTAAVRSFTFNSSQSKLYEIRCSSRQQLISTGRTQALQYTFFWKEQLVKENSLNEVIITDLTGVDLPCGEINELPLEKTIRIKLPFDGEIIVVQNNREVDKRKVDAVRAVELSNLKYGLTVQIYIGLDCVWQAIFKKKQESNRNDEEILLKQIVHASGVYIPIPHSLRNIMNGMRQYPHIISWIKGCIMEGQIREQAFRRLQEMYRSININRQGDKL</sequence>
<accession>A0A644XUW8</accession>
<organism evidence="1">
    <name type="scientific">bioreactor metagenome</name>
    <dbReference type="NCBI Taxonomy" id="1076179"/>
    <lineage>
        <taxon>unclassified sequences</taxon>
        <taxon>metagenomes</taxon>
        <taxon>ecological metagenomes</taxon>
    </lineage>
</organism>
<comment type="caution">
    <text evidence="1">The sequence shown here is derived from an EMBL/GenBank/DDBJ whole genome shotgun (WGS) entry which is preliminary data.</text>
</comment>
<protein>
    <submittedName>
        <fullName evidence="1">Uncharacterized protein</fullName>
    </submittedName>
</protein>
<name>A0A644XUW8_9ZZZZ</name>
<dbReference type="EMBL" id="VSSQ01003291">
    <property type="protein sequence ID" value="MPM20010.1"/>
    <property type="molecule type" value="Genomic_DNA"/>
</dbReference>
<dbReference type="AlphaFoldDB" id="A0A644XUW8"/>